<feature type="compositionally biased region" description="Low complexity" evidence="2">
    <location>
        <begin position="517"/>
        <end position="526"/>
    </location>
</feature>
<feature type="compositionally biased region" description="Low complexity" evidence="2">
    <location>
        <begin position="471"/>
        <end position="484"/>
    </location>
</feature>
<name>A0A7S1QBQ4_NEODS</name>
<keyword evidence="1" id="KW-0175">Coiled coil</keyword>
<feature type="compositionally biased region" description="Basic residues" evidence="2">
    <location>
        <begin position="392"/>
        <end position="406"/>
    </location>
</feature>
<dbReference type="AlphaFoldDB" id="A0A7S1QBQ4"/>
<feature type="compositionally biased region" description="Low complexity" evidence="2">
    <location>
        <begin position="407"/>
        <end position="429"/>
    </location>
</feature>
<gene>
    <name evidence="3" type="ORF">NDES1114_LOCUS21137</name>
</gene>
<feature type="region of interest" description="Disordered" evidence="2">
    <location>
        <begin position="755"/>
        <end position="818"/>
    </location>
</feature>
<evidence type="ECO:0000256" key="2">
    <source>
        <dbReference type="SAM" id="MobiDB-lite"/>
    </source>
</evidence>
<protein>
    <submittedName>
        <fullName evidence="3">Uncharacterized protein</fullName>
    </submittedName>
</protein>
<feature type="compositionally biased region" description="Basic residues" evidence="2">
    <location>
        <begin position="440"/>
        <end position="464"/>
    </location>
</feature>
<evidence type="ECO:0000256" key="1">
    <source>
        <dbReference type="SAM" id="Coils"/>
    </source>
</evidence>
<sequence>MDTSSVAAPSTHGGASHRSRPEKPKPQWRGGAHRKCWVCNNIVCTCEHSTLHEHSTLSRGSSAVDSSTVSRRDRGNQRAVSPNPQTARVRRRQGGDESSDAGDGRSGTAFARAATHVPSAIERLHRGLSARPKEQFHSDVNHSALLAPPPRRNARTAERSSSNKAPPAHQQQQPASQRQRPAASPRHVDSSPGAQASGSPQTVIGTRRVRRRRLWYDDDGRPHSSDVDDEEIVSTATSATANNTSFGATPGGTAPTVGRMRLHNSDSRNRTPPSSSPPAPTSPAEAAPPQQRATPRGVETDPTPQRRSLLVQMAEEGSDPEANNDPSSWYADPASPPPPRIEVVEPSQSPIPRADADVSAHQNAAEILHEVSAVASKARDREPSATNPGDKAHRHSHHHRHRRGRRSPSVSSSTTTTSGTRSTASASSSEFTLSDGGGRRDRHRHSRHHHHRRSHSHSATTKRHQHDEKPAPAARGAASAMPPSRRSRTHTPKPRAAVAGAANSRGAAAASPPPVPTTARTPTAARSDGEAATSVAQVDEMLRRQVEELTAKQRELQDHVATAESQLAALLAQKAAATASTSLDSPPPRPQTTSRLGDSAHDASDAAPAEDLPIHPAFRDAGAPRPPPPQRYNGGVPMGGGVGHIRPPDDHYRGAGSSRVGRVAPGYAGYFVRGLIHVVTLPVSCCLRPQPEEEDDEAFDDTPGDVAAVAAARSHGSAASASPAPAAAGASAETPTAPAIDPALLAEAFAAAQARERAAASGSVPPIRSGSATSADVSLSGGANFEQASPMVPVRTAAERQPTSRTGSESAQSPVDTR</sequence>
<organism evidence="3">
    <name type="scientific">Neobodo designis</name>
    <name type="common">Flagellated protozoan</name>
    <name type="synonym">Bodo designis</name>
    <dbReference type="NCBI Taxonomy" id="312471"/>
    <lineage>
        <taxon>Eukaryota</taxon>
        <taxon>Discoba</taxon>
        <taxon>Euglenozoa</taxon>
        <taxon>Kinetoplastea</taxon>
        <taxon>Metakinetoplastina</taxon>
        <taxon>Neobodonida</taxon>
        <taxon>Neobodo</taxon>
    </lineage>
</organism>
<proteinExistence type="predicted"/>
<feature type="compositionally biased region" description="Low complexity" evidence="2">
    <location>
        <begin position="494"/>
        <end position="510"/>
    </location>
</feature>
<feature type="region of interest" description="Disordered" evidence="2">
    <location>
        <begin position="238"/>
        <end position="537"/>
    </location>
</feature>
<feature type="region of interest" description="Disordered" evidence="2">
    <location>
        <begin position="1"/>
        <end position="31"/>
    </location>
</feature>
<feature type="compositionally biased region" description="Polar residues" evidence="2">
    <location>
        <begin position="192"/>
        <end position="204"/>
    </location>
</feature>
<feature type="region of interest" description="Disordered" evidence="2">
    <location>
        <begin position="133"/>
        <end position="206"/>
    </location>
</feature>
<evidence type="ECO:0000313" key="3">
    <source>
        <dbReference type="EMBL" id="CAD9128482.1"/>
    </source>
</evidence>
<feature type="compositionally biased region" description="Polar residues" evidence="2">
    <location>
        <begin position="801"/>
        <end position="818"/>
    </location>
</feature>
<feature type="compositionally biased region" description="Low complexity" evidence="2">
    <location>
        <begin position="238"/>
        <end position="256"/>
    </location>
</feature>
<feature type="region of interest" description="Disordered" evidence="2">
    <location>
        <begin position="578"/>
        <end position="653"/>
    </location>
</feature>
<accession>A0A7S1QBQ4</accession>
<feature type="compositionally biased region" description="Polar residues" evidence="2">
    <location>
        <begin position="57"/>
        <end position="69"/>
    </location>
</feature>
<feature type="compositionally biased region" description="Low complexity" evidence="2">
    <location>
        <begin position="165"/>
        <end position="185"/>
    </location>
</feature>
<reference evidence="3" key="1">
    <citation type="submission" date="2021-01" db="EMBL/GenBank/DDBJ databases">
        <authorList>
            <person name="Corre E."/>
            <person name="Pelletier E."/>
            <person name="Niang G."/>
            <person name="Scheremetjew M."/>
            <person name="Finn R."/>
            <person name="Kale V."/>
            <person name="Holt S."/>
            <person name="Cochrane G."/>
            <person name="Meng A."/>
            <person name="Brown T."/>
            <person name="Cohen L."/>
        </authorList>
    </citation>
    <scope>NUCLEOTIDE SEQUENCE</scope>
    <source>
        <strain evidence="3">CCAP 1951/1</strain>
    </source>
</reference>
<feature type="coiled-coil region" evidence="1">
    <location>
        <begin position="539"/>
        <end position="573"/>
    </location>
</feature>
<feature type="region of interest" description="Disordered" evidence="2">
    <location>
        <begin position="52"/>
        <end position="107"/>
    </location>
</feature>
<dbReference type="EMBL" id="HBGF01031651">
    <property type="protein sequence ID" value="CAD9128482.1"/>
    <property type="molecule type" value="Transcribed_RNA"/>
</dbReference>